<evidence type="ECO:0000256" key="2">
    <source>
        <dbReference type="ARBA" id="ARBA00023015"/>
    </source>
</evidence>
<reference evidence="6 7" key="1">
    <citation type="submission" date="2016-10" db="EMBL/GenBank/DDBJ databases">
        <authorList>
            <person name="de Groot N.N."/>
        </authorList>
    </citation>
    <scope>NUCLEOTIDE SEQUENCE [LARGE SCALE GENOMIC DNA]</scope>
    <source>
        <strain evidence="6 7">DSM 21039</strain>
    </source>
</reference>
<dbReference type="PRINTS" id="PR00037">
    <property type="entry name" value="HTHLACR"/>
</dbReference>
<dbReference type="SMART" id="SM00420">
    <property type="entry name" value="HTH_DEOR"/>
    <property type="match status" value="1"/>
</dbReference>
<dbReference type="SMART" id="SM01134">
    <property type="entry name" value="DeoRC"/>
    <property type="match status" value="1"/>
</dbReference>
<evidence type="ECO:0000256" key="3">
    <source>
        <dbReference type="ARBA" id="ARBA00023125"/>
    </source>
</evidence>
<sequence>MLKKERQTYILHQVNLHNRVLSADLSQEIKVSEDTIRRDLAELADQGKLIKVHGGALSQGYHFSVHAQQVYALDEKKCIAQKAAKLIQDGMFVLTTGGTTIIELARALPPELKATFFTVSLTAAIEYMQHPNIEIILIGDKLSKNAQITVGGEAQAKIKQIKADICFLGTNAIDITHGLTENDWEVMQIKKAMVTSAQKVVALTIAEKVNTAQRIQVCDIHGIHTLVTELAPESQVLSAYKKQGLEIL</sequence>
<feature type="domain" description="HTH deoR-type" evidence="5">
    <location>
        <begin position="3"/>
        <end position="58"/>
    </location>
</feature>
<dbReference type="GO" id="GO:0003677">
    <property type="term" value="F:DNA binding"/>
    <property type="evidence" value="ECO:0007669"/>
    <property type="project" value="UniProtKB-KW"/>
</dbReference>
<organism evidence="6 7">
    <name type="scientific">Chitinophaga rupis</name>
    <dbReference type="NCBI Taxonomy" id="573321"/>
    <lineage>
        <taxon>Bacteria</taxon>
        <taxon>Pseudomonadati</taxon>
        <taxon>Bacteroidota</taxon>
        <taxon>Chitinophagia</taxon>
        <taxon>Chitinophagales</taxon>
        <taxon>Chitinophagaceae</taxon>
        <taxon>Chitinophaga</taxon>
    </lineage>
</organism>
<keyword evidence="2" id="KW-0805">Transcription regulation</keyword>
<dbReference type="InterPro" id="IPR014036">
    <property type="entry name" value="DeoR-like_C"/>
</dbReference>
<dbReference type="GO" id="GO:0003700">
    <property type="term" value="F:DNA-binding transcription factor activity"/>
    <property type="evidence" value="ECO:0007669"/>
    <property type="project" value="InterPro"/>
</dbReference>
<keyword evidence="4" id="KW-0804">Transcription</keyword>
<dbReference type="SUPFAM" id="SSF46785">
    <property type="entry name" value="Winged helix' DNA-binding domain"/>
    <property type="match status" value="1"/>
</dbReference>
<dbReference type="Gene3D" id="3.40.50.1360">
    <property type="match status" value="1"/>
</dbReference>
<dbReference type="SUPFAM" id="SSF100950">
    <property type="entry name" value="NagB/RpiA/CoA transferase-like"/>
    <property type="match status" value="1"/>
</dbReference>
<evidence type="ECO:0000256" key="1">
    <source>
        <dbReference type="ARBA" id="ARBA00022491"/>
    </source>
</evidence>
<name>A0A1H8JCW9_9BACT</name>
<dbReference type="InterPro" id="IPR050313">
    <property type="entry name" value="Carb_Metab_HTH_regulators"/>
</dbReference>
<dbReference type="PROSITE" id="PS51000">
    <property type="entry name" value="HTH_DEOR_2"/>
    <property type="match status" value="1"/>
</dbReference>
<dbReference type="Pfam" id="PF08220">
    <property type="entry name" value="HTH_DeoR"/>
    <property type="match status" value="1"/>
</dbReference>
<dbReference type="Proteomes" id="UP000198984">
    <property type="component" value="Unassembled WGS sequence"/>
</dbReference>
<dbReference type="InterPro" id="IPR001034">
    <property type="entry name" value="DeoR_HTH"/>
</dbReference>
<dbReference type="OrthoDB" id="9798651at2"/>
<dbReference type="InterPro" id="IPR036388">
    <property type="entry name" value="WH-like_DNA-bd_sf"/>
</dbReference>
<dbReference type="PANTHER" id="PTHR30363">
    <property type="entry name" value="HTH-TYPE TRANSCRIPTIONAL REGULATOR SRLR-RELATED"/>
    <property type="match status" value="1"/>
</dbReference>
<accession>A0A1H8JCW9</accession>
<keyword evidence="3" id="KW-0238">DNA-binding</keyword>
<gene>
    <name evidence="6" type="ORF">SAMN04488505_1132</name>
</gene>
<dbReference type="RefSeq" id="WP_089920921.1">
    <property type="nucleotide sequence ID" value="NZ_FOBB01000013.1"/>
</dbReference>
<dbReference type="Gene3D" id="1.10.10.10">
    <property type="entry name" value="Winged helix-like DNA-binding domain superfamily/Winged helix DNA-binding domain"/>
    <property type="match status" value="1"/>
</dbReference>
<dbReference type="PANTHER" id="PTHR30363:SF4">
    <property type="entry name" value="GLYCEROL-3-PHOSPHATE REGULON REPRESSOR"/>
    <property type="match status" value="1"/>
</dbReference>
<dbReference type="InterPro" id="IPR037171">
    <property type="entry name" value="NagB/RpiA_transferase-like"/>
</dbReference>
<dbReference type="AlphaFoldDB" id="A0A1H8JCW9"/>
<dbReference type="EMBL" id="FOBB01000013">
    <property type="protein sequence ID" value="SEN78579.1"/>
    <property type="molecule type" value="Genomic_DNA"/>
</dbReference>
<dbReference type="Pfam" id="PF00455">
    <property type="entry name" value="DeoRC"/>
    <property type="match status" value="1"/>
</dbReference>
<dbReference type="InterPro" id="IPR036390">
    <property type="entry name" value="WH_DNA-bd_sf"/>
</dbReference>
<evidence type="ECO:0000256" key="4">
    <source>
        <dbReference type="ARBA" id="ARBA00023163"/>
    </source>
</evidence>
<evidence type="ECO:0000313" key="6">
    <source>
        <dbReference type="EMBL" id="SEN78579.1"/>
    </source>
</evidence>
<proteinExistence type="predicted"/>
<evidence type="ECO:0000313" key="7">
    <source>
        <dbReference type="Proteomes" id="UP000198984"/>
    </source>
</evidence>
<keyword evidence="7" id="KW-1185">Reference proteome</keyword>
<dbReference type="PROSITE" id="PS00894">
    <property type="entry name" value="HTH_DEOR_1"/>
    <property type="match status" value="1"/>
</dbReference>
<dbReference type="STRING" id="573321.SAMN04488505_1132"/>
<evidence type="ECO:0000259" key="5">
    <source>
        <dbReference type="PROSITE" id="PS51000"/>
    </source>
</evidence>
<keyword evidence="1" id="KW-0678">Repressor</keyword>
<protein>
    <submittedName>
        <fullName evidence="6">Transcriptional regulator, DeoR family</fullName>
    </submittedName>
</protein>
<dbReference type="InterPro" id="IPR018356">
    <property type="entry name" value="Tscrpt_reg_HTH_DeoR_CS"/>
</dbReference>